<evidence type="ECO:0000313" key="3">
    <source>
        <dbReference type="Proteomes" id="UP001153555"/>
    </source>
</evidence>
<feature type="transmembrane region" description="Helical" evidence="1">
    <location>
        <begin position="24"/>
        <end position="41"/>
    </location>
</feature>
<name>A0A9N7N448_STRHE</name>
<sequence>MDPPTAGARDLPSSDEKPPTCCEIWARITALAVFIAWFIIFDKVIMKTTYPTFQIDSLSVFVTNTTNNNESSRATAQWDLGFSLEKLHDYNLLKDLSAWLRCTSTTSEWSGKSGIALHKELGHKAFGNVSFDTPWAREGFESKGLGCELTFKGNYDDNVITAECKNVTVAVVGGHRGIMIGGPKLCGKTKHKVIRFYH</sequence>
<evidence type="ECO:0000313" key="2">
    <source>
        <dbReference type="EMBL" id="CAA0826625.1"/>
    </source>
</evidence>
<dbReference type="AlphaFoldDB" id="A0A9N7N448"/>
<organism evidence="2 3">
    <name type="scientific">Striga hermonthica</name>
    <name type="common">Purple witchweed</name>
    <name type="synonym">Buchnera hermonthica</name>
    <dbReference type="NCBI Taxonomy" id="68872"/>
    <lineage>
        <taxon>Eukaryota</taxon>
        <taxon>Viridiplantae</taxon>
        <taxon>Streptophyta</taxon>
        <taxon>Embryophyta</taxon>
        <taxon>Tracheophyta</taxon>
        <taxon>Spermatophyta</taxon>
        <taxon>Magnoliopsida</taxon>
        <taxon>eudicotyledons</taxon>
        <taxon>Gunneridae</taxon>
        <taxon>Pentapetalae</taxon>
        <taxon>asterids</taxon>
        <taxon>lamiids</taxon>
        <taxon>Lamiales</taxon>
        <taxon>Orobanchaceae</taxon>
        <taxon>Buchnereae</taxon>
        <taxon>Striga</taxon>
    </lineage>
</organism>
<accession>A0A9N7N448</accession>
<proteinExistence type="predicted"/>
<protein>
    <submittedName>
        <fullName evidence="2">Uncharacterized protein</fullName>
    </submittedName>
</protein>
<keyword evidence="1" id="KW-1133">Transmembrane helix</keyword>
<keyword evidence="1" id="KW-0472">Membrane</keyword>
<evidence type="ECO:0000256" key="1">
    <source>
        <dbReference type="SAM" id="Phobius"/>
    </source>
</evidence>
<dbReference type="OrthoDB" id="10485154at2759"/>
<reference evidence="2" key="1">
    <citation type="submission" date="2019-12" db="EMBL/GenBank/DDBJ databases">
        <authorList>
            <person name="Scholes J."/>
        </authorList>
    </citation>
    <scope>NUCLEOTIDE SEQUENCE</scope>
</reference>
<dbReference type="EMBL" id="CACSLK010027624">
    <property type="protein sequence ID" value="CAA0826625.1"/>
    <property type="molecule type" value="Genomic_DNA"/>
</dbReference>
<keyword evidence="3" id="KW-1185">Reference proteome</keyword>
<keyword evidence="1" id="KW-0812">Transmembrane</keyword>
<comment type="caution">
    <text evidence="2">The sequence shown here is derived from an EMBL/GenBank/DDBJ whole genome shotgun (WGS) entry which is preliminary data.</text>
</comment>
<gene>
    <name evidence="2" type="ORF">SHERM_01825</name>
</gene>
<dbReference type="Proteomes" id="UP001153555">
    <property type="component" value="Unassembled WGS sequence"/>
</dbReference>